<dbReference type="Proteomes" id="UP000000607">
    <property type="component" value="Chromosome"/>
</dbReference>
<evidence type="ECO:0000256" key="1">
    <source>
        <dbReference type="ARBA" id="ARBA00010688"/>
    </source>
</evidence>
<evidence type="ECO:0000256" key="14">
    <source>
        <dbReference type="ARBA" id="ARBA00080545"/>
    </source>
</evidence>
<dbReference type="PANTHER" id="PTHR43085:SF15">
    <property type="entry name" value="2-DEHYDRO-3-DEOXYGLUCONOKINASE"/>
    <property type="match status" value="1"/>
</dbReference>
<evidence type="ECO:0000256" key="7">
    <source>
        <dbReference type="ARBA" id="ARBA00043951"/>
    </source>
</evidence>
<evidence type="ECO:0000256" key="9">
    <source>
        <dbReference type="ARBA" id="ARBA00050729"/>
    </source>
</evidence>
<evidence type="ECO:0000259" key="15">
    <source>
        <dbReference type="Pfam" id="PF00294"/>
    </source>
</evidence>
<evidence type="ECO:0000256" key="11">
    <source>
        <dbReference type="ARBA" id="ARBA00066369"/>
    </source>
</evidence>
<evidence type="ECO:0000256" key="6">
    <source>
        <dbReference type="ARBA" id="ARBA00023277"/>
    </source>
</evidence>
<comment type="catalytic activity">
    <reaction evidence="9">
        <text>2-dehydro-3-deoxy-D-gluconate + ATP = 2-dehydro-3-deoxy-6-phospho-D-gluconate + ADP + H(+)</text>
        <dbReference type="Rhea" id="RHEA:14797"/>
        <dbReference type="ChEBI" id="CHEBI:15378"/>
        <dbReference type="ChEBI" id="CHEBI:30616"/>
        <dbReference type="ChEBI" id="CHEBI:57569"/>
        <dbReference type="ChEBI" id="CHEBI:57990"/>
        <dbReference type="ChEBI" id="CHEBI:456216"/>
        <dbReference type="EC" id="2.7.1.45"/>
    </reaction>
</comment>
<dbReference type="GO" id="GO:0042840">
    <property type="term" value="P:D-glucuronate catabolic process"/>
    <property type="evidence" value="ECO:0007669"/>
    <property type="project" value="TreeGrafter"/>
</dbReference>
<dbReference type="EMBL" id="AE016827">
    <property type="protein sequence ID" value="AAU37172.1"/>
    <property type="molecule type" value="Genomic_DNA"/>
</dbReference>
<keyword evidence="5" id="KW-0067">ATP-binding</keyword>
<dbReference type="STRING" id="221988.MS0565"/>
<organism evidence="16 17">
    <name type="scientific">Mannheimia succiniciproducens (strain KCTC 0769BP / MBEL55E)</name>
    <dbReference type="NCBI Taxonomy" id="221988"/>
    <lineage>
        <taxon>Bacteria</taxon>
        <taxon>Pseudomonadati</taxon>
        <taxon>Pseudomonadota</taxon>
        <taxon>Gammaproteobacteria</taxon>
        <taxon>Pasteurellales</taxon>
        <taxon>Pasteurellaceae</taxon>
        <taxon>Basfia</taxon>
    </lineage>
</organism>
<comment type="similarity">
    <text evidence="1">Belongs to the carbohydrate kinase PfkB family.</text>
</comment>
<evidence type="ECO:0000256" key="3">
    <source>
        <dbReference type="ARBA" id="ARBA00022741"/>
    </source>
</evidence>
<evidence type="ECO:0000256" key="4">
    <source>
        <dbReference type="ARBA" id="ARBA00022777"/>
    </source>
</evidence>
<dbReference type="SUPFAM" id="SSF53613">
    <property type="entry name" value="Ribokinase-like"/>
    <property type="match status" value="1"/>
</dbReference>
<dbReference type="GO" id="GO:0005524">
    <property type="term" value="F:ATP binding"/>
    <property type="evidence" value="ECO:0007669"/>
    <property type="project" value="UniProtKB-KW"/>
</dbReference>
<protein>
    <recommendedName>
        <fullName evidence="12">2-dehydro-3-deoxygluconokinase</fullName>
        <ecNumber evidence="11">2.7.1.45</ecNumber>
    </recommendedName>
    <alternativeName>
        <fullName evidence="13">2-keto-3-deoxygluconokinase</fullName>
    </alternativeName>
    <alternativeName>
        <fullName evidence="14">3-deoxy-2-oxo-D-gluconate kinase</fullName>
    </alternativeName>
    <alternativeName>
        <fullName evidence="8">KDG kinase</fullName>
    </alternativeName>
</protein>
<gene>
    <name evidence="16" type="primary">rbsK</name>
    <name evidence="16" type="ordered locus">MS0565</name>
</gene>
<dbReference type="FunFam" id="3.40.1190.20:FF:000011">
    <property type="entry name" value="2-dehydro-3-deoxygluconokinase, putative"/>
    <property type="match status" value="1"/>
</dbReference>
<proteinExistence type="inferred from homology"/>
<evidence type="ECO:0000313" key="17">
    <source>
        <dbReference type="Proteomes" id="UP000000607"/>
    </source>
</evidence>
<comment type="pathway">
    <text evidence="7">Carbohydrate acid metabolism; 2-dehydro-3-deoxy-D-gluconate degradation; D-glyceraldehyde 3-phosphate and pyruvate from 2-dehydro-3-deoxy-D-gluconate: step 1/2.</text>
</comment>
<keyword evidence="2" id="KW-0808">Transferase</keyword>
<dbReference type="InterPro" id="IPR011611">
    <property type="entry name" value="PfkB_dom"/>
</dbReference>
<comment type="function">
    <text evidence="10">Catalyzes the phosphorylation of 2-keto-3-deoxygluconate (KDG) to produce 2-keto-3-deoxy-6-phosphogluconate (KDPG).</text>
</comment>
<keyword evidence="6" id="KW-0119">Carbohydrate metabolism</keyword>
<evidence type="ECO:0000256" key="12">
    <source>
        <dbReference type="ARBA" id="ARBA00067931"/>
    </source>
</evidence>
<dbReference type="Gene3D" id="3.40.1190.20">
    <property type="match status" value="1"/>
</dbReference>
<dbReference type="HOGENOM" id="CLU_027634_8_0_6"/>
<keyword evidence="4" id="KW-0418">Kinase</keyword>
<evidence type="ECO:0000313" key="16">
    <source>
        <dbReference type="EMBL" id="AAU37172.1"/>
    </source>
</evidence>
<evidence type="ECO:0000256" key="10">
    <source>
        <dbReference type="ARBA" id="ARBA00054997"/>
    </source>
</evidence>
<dbReference type="GO" id="GO:0008673">
    <property type="term" value="F:2-dehydro-3-deoxygluconokinase activity"/>
    <property type="evidence" value="ECO:0007669"/>
    <property type="project" value="UniProtKB-EC"/>
</dbReference>
<keyword evidence="17" id="KW-1185">Reference proteome</keyword>
<name>Q65V38_MANSM</name>
<dbReference type="Pfam" id="PF00294">
    <property type="entry name" value="PfkB"/>
    <property type="match status" value="1"/>
</dbReference>
<dbReference type="GO" id="GO:0005829">
    <property type="term" value="C:cytosol"/>
    <property type="evidence" value="ECO:0007669"/>
    <property type="project" value="TreeGrafter"/>
</dbReference>
<evidence type="ECO:0000256" key="13">
    <source>
        <dbReference type="ARBA" id="ARBA00075711"/>
    </source>
</evidence>
<dbReference type="CDD" id="cd01166">
    <property type="entry name" value="KdgK"/>
    <property type="match status" value="1"/>
</dbReference>
<dbReference type="PROSITE" id="PS00584">
    <property type="entry name" value="PFKB_KINASES_2"/>
    <property type="match status" value="1"/>
</dbReference>
<evidence type="ECO:0000256" key="8">
    <source>
        <dbReference type="ARBA" id="ARBA00044254"/>
    </source>
</evidence>
<evidence type="ECO:0000256" key="2">
    <source>
        <dbReference type="ARBA" id="ARBA00022679"/>
    </source>
</evidence>
<dbReference type="KEGG" id="msu:MS0565"/>
<dbReference type="PANTHER" id="PTHR43085">
    <property type="entry name" value="HEXOKINASE FAMILY MEMBER"/>
    <property type="match status" value="1"/>
</dbReference>
<dbReference type="EC" id="2.7.1.45" evidence="11"/>
<sequence>MIMKKIAILGECMIELNGEPFGRMRQTYGGDSLNTATYLARVSRREQFEISYVSALGKDKLSLGMLAHWRNDGINTDCVLLDEKRQPGLYLIQLDEKGERTFLYWRNQSAARYLLQHEGYTEVLARLATADMIYLSGISLAILPENDRTLLIRQLGNLKKAGVKIAFDSNYRPALWDSFQQTQACYQALLPLVDLALVTFDDEQSLWRDENVQQTISRLVQLGVGTVVVKSGEHGAVFYHNGETQQVATEVVQRVVDTTSAGDAFNAGFLNGYLQQKSLVDCCRQGNKLAGIVIQHKGAIIDKTATQHFIREFN</sequence>
<dbReference type="eggNOG" id="COG0524">
    <property type="taxonomic scope" value="Bacteria"/>
</dbReference>
<dbReference type="InterPro" id="IPR002173">
    <property type="entry name" value="Carboh/pur_kinase_PfkB_CS"/>
</dbReference>
<keyword evidence="3" id="KW-0547">Nucleotide-binding</keyword>
<reference evidence="16 17" key="1">
    <citation type="journal article" date="2004" name="Nat. Biotechnol.">
        <title>The genome sequence of the capnophilic rumen bacterium Mannheimia succiniciproducens.</title>
        <authorList>
            <person name="Hong S.H."/>
            <person name="Kim J.S."/>
            <person name="Lee S.Y."/>
            <person name="In Y.H."/>
            <person name="Choi S.S."/>
            <person name="Rih J.-K."/>
            <person name="Kim C.H."/>
            <person name="Jeong H."/>
            <person name="Hur C.G."/>
            <person name="Kim J.J."/>
        </authorList>
    </citation>
    <scope>NUCLEOTIDE SEQUENCE [LARGE SCALE GENOMIC DNA]</scope>
    <source>
        <strain evidence="17">KCTC 0769BP / MBEL55E</strain>
    </source>
</reference>
<dbReference type="InterPro" id="IPR050306">
    <property type="entry name" value="PfkB_Carbo_kinase"/>
</dbReference>
<dbReference type="GO" id="GO:0006974">
    <property type="term" value="P:DNA damage response"/>
    <property type="evidence" value="ECO:0007669"/>
    <property type="project" value="TreeGrafter"/>
</dbReference>
<dbReference type="GO" id="GO:0019698">
    <property type="term" value="P:D-galacturonate catabolic process"/>
    <property type="evidence" value="ECO:0007669"/>
    <property type="project" value="TreeGrafter"/>
</dbReference>
<evidence type="ECO:0000256" key="5">
    <source>
        <dbReference type="ARBA" id="ARBA00022840"/>
    </source>
</evidence>
<dbReference type="AlphaFoldDB" id="Q65V38"/>
<feature type="domain" description="Carbohydrate kinase PfkB" evidence="15">
    <location>
        <begin position="3"/>
        <end position="302"/>
    </location>
</feature>
<accession>Q65V38</accession>
<dbReference type="InterPro" id="IPR029056">
    <property type="entry name" value="Ribokinase-like"/>
</dbReference>